<feature type="domain" description="Polysaccharide export protein N-terminal" evidence="3">
    <location>
        <begin position="50"/>
        <end position="121"/>
    </location>
</feature>
<proteinExistence type="predicted"/>
<evidence type="ECO:0000259" key="4">
    <source>
        <dbReference type="Pfam" id="PF10531"/>
    </source>
</evidence>
<dbReference type="InterPro" id="IPR049712">
    <property type="entry name" value="Poly_export"/>
</dbReference>
<evidence type="ECO:0000256" key="1">
    <source>
        <dbReference type="ARBA" id="ARBA00022729"/>
    </source>
</evidence>
<evidence type="ECO:0000313" key="5">
    <source>
        <dbReference type="EMBL" id="MFE4106435.1"/>
    </source>
</evidence>
<protein>
    <submittedName>
        <fullName evidence="5">Polysaccharide biosynthesis/export family protein</fullName>
    </submittedName>
</protein>
<comment type="caution">
    <text evidence="5">The sequence shown here is derived from an EMBL/GenBank/DDBJ whole genome shotgun (WGS) entry which is preliminary data.</text>
</comment>
<reference evidence="5 6" key="1">
    <citation type="submission" date="2024-10" db="EMBL/GenBank/DDBJ databases">
        <authorList>
            <person name="Ratan Roy A."/>
            <person name="Morales Sandoval P.H."/>
            <person name="De Los Santos Villalobos S."/>
            <person name="Chakraborty S."/>
            <person name="Mukherjee J."/>
        </authorList>
    </citation>
    <scope>NUCLEOTIDE SEQUENCE [LARGE SCALE GENOMIC DNA]</scope>
    <source>
        <strain evidence="5 6">S1</strain>
    </source>
</reference>
<evidence type="ECO:0000256" key="2">
    <source>
        <dbReference type="SAM" id="MobiDB-lite"/>
    </source>
</evidence>
<dbReference type="EMBL" id="JBHZOL010000065">
    <property type="protein sequence ID" value="MFE4106435.1"/>
    <property type="molecule type" value="Genomic_DNA"/>
</dbReference>
<dbReference type="Pfam" id="PF02563">
    <property type="entry name" value="Poly_export"/>
    <property type="match status" value="1"/>
</dbReference>
<evidence type="ECO:0000259" key="3">
    <source>
        <dbReference type="Pfam" id="PF02563"/>
    </source>
</evidence>
<dbReference type="Proteomes" id="UP001600165">
    <property type="component" value="Unassembled WGS sequence"/>
</dbReference>
<keyword evidence="1" id="KW-0732">Signal</keyword>
<dbReference type="InterPro" id="IPR019554">
    <property type="entry name" value="Soluble_ligand-bd"/>
</dbReference>
<evidence type="ECO:0000313" key="6">
    <source>
        <dbReference type="Proteomes" id="UP001600165"/>
    </source>
</evidence>
<dbReference type="InterPro" id="IPR003715">
    <property type="entry name" value="Poly_export_N"/>
</dbReference>
<sequence>MPEFDWETNQVPPSGLPPAFPEVPTEVEQPLLTPDLRDRLLGIPVQPDFDVYRLGPGDAIFVSVQRFGDLSFQATLDLQGNVIVPIVGAVSLEGLTLEQAEEKIRSLYDQYVVNPDVSLTLLAQRSVEVTVLGEVVRPGFYPLPAPTVSTALLASGGATTTADLRAVQIQRQLPQGQTIEETVDLFTPLAEGKALPDLRLDDGDVVFVPRLDLSELDEYDRYLVSRSTLAQPRVTIRTLTYSPNGGALRAVQLPNGSRFLDAITEIGVNADRNALRDVALIRFDPEQGKAVALRINTYEALDGDLSQNPPLENNDVIIVNRNLVARITYALNTFTQPFRDVLGFLLFFDSLSDAATNLFGPGNAD</sequence>
<dbReference type="Pfam" id="PF10531">
    <property type="entry name" value="SLBB"/>
    <property type="match status" value="1"/>
</dbReference>
<dbReference type="Gene3D" id="3.10.560.10">
    <property type="entry name" value="Outer membrane lipoprotein wza domain like"/>
    <property type="match status" value="2"/>
</dbReference>
<name>A0ABW6IFM8_9CYAN</name>
<organism evidence="5 6">
    <name type="scientific">Almyronema epifaneia S1</name>
    <dbReference type="NCBI Taxonomy" id="2991925"/>
    <lineage>
        <taxon>Bacteria</taxon>
        <taxon>Bacillati</taxon>
        <taxon>Cyanobacteriota</taxon>
        <taxon>Cyanophyceae</taxon>
        <taxon>Nodosilineales</taxon>
        <taxon>Nodosilineaceae</taxon>
        <taxon>Almyronema</taxon>
        <taxon>Almyronema epifaneia</taxon>
    </lineage>
</organism>
<keyword evidence="6" id="KW-1185">Reference proteome</keyword>
<dbReference type="PANTHER" id="PTHR33619">
    <property type="entry name" value="POLYSACCHARIDE EXPORT PROTEIN GFCE-RELATED"/>
    <property type="match status" value="1"/>
</dbReference>
<gene>
    <name evidence="5" type="ORF">ACFVKH_09120</name>
</gene>
<dbReference type="PANTHER" id="PTHR33619:SF3">
    <property type="entry name" value="POLYSACCHARIDE EXPORT PROTEIN GFCE-RELATED"/>
    <property type="match status" value="1"/>
</dbReference>
<accession>A0ABW6IFM8</accession>
<feature type="region of interest" description="Disordered" evidence="2">
    <location>
        <begin position="1"/>
        <end position="21"/>
    </location>
</feature>
<feature type="domain" description="Soluble ligand binding" evidence="4">
    <location>
        <begin position="129"/>
        <end position="176"/>
    </location>
</feature>